<keyword evidence="9" id="KW-0902">Two-component regulatory system</keyword>
<keyword evidence="4" id="KW-0597">Phosphoprotein</keyword>
<dbReference type="InterPro" id="IPR003661">
    <property type="entry name" value="HisK_dim/P_dom"/>
</dbReference>
<keyword evidence="8 11" id="KW-1133">Transmembrane helix</keyword>
<dbReference type="InterPro" id="IPR036097">
    <property type="entry name" value="HisK_dim/P_sf"/>
</dbReference>
<dbReference type="InterPro" id="IPR004358">
    <property type="entry name" value="Sig_transdc_His_kin-like_C"/>
</dbReference>
<dbReference type="SUPFAM" id="SSF47384">
    <property type="entry name" value="Homodimeric domain of signal transducing histidine kinase"/>
    <property type="match status" value="1"/>
</dbReference>
<gene>
    <name evidence="13" type="ORF">H9Q76_13370</name>
</gene>
<evidence type="ECO:0000256" key="8">
    <source>
        <dbReference type="ARBA" id="ARBA00022989"/>
    </source>
</evidence>
<dbReference type="InterPro" id="IPR003594">
    <property type="entry name" value="HATPase_dom"/>
</dbReference>
<feature type="transmembrane region" description="Helical" evidence="11">
    <location>
        <begin position="21"/>
        <end position="47"/>
    </location>
</feature>
<accession>A0A7G9FM95</accession>
<feature type="domain" description="Histidine kinase" evidence="12">
    <location>
        <begin position="202"/>
        <end position="417"/>
    </location>
</feature>
<evidence type="ECO:0000256" key="11">
    <source>
        <dbReference type="SAM" id="Phobius"/>
    </source>
</evidence>
<evidence type="ECO:0000313" key="13">
    <source>
        <dbReference type="EMBL" id="QNL99676.1"/>
    </source>
</evidence>
<dbReference type="RefSeq" id="WP_021984494.1">
    <property type="nucleotide sequence ID" value="NZ_CP060632.1"/>
</dbReference>
<dbReference type="InterPro" id="IPR036890">
    <property type="entry name" value="HATPase_C_sf"/>
</dbReference>
<dbReference type="FunFam" id="1.10.287.130:FF:000001">
    <property type="entry name" value="Two-component sensor histidine kinase"/>
    <property type="match status" value="1"/>
</dbReference>
<dbReference type="SUPFAM" id="SSF55874">
    <property type="entry name" value="ATPase domain of HSP90 chaperone/DNA topoisomerase II/histidine kinase"/>
    <property type="match status" value="1"/>
</dbReference>
<dbReference type="InterPro" id="IPR005467">
    <property type="entry name" value="His_kinase_dom"/>
</dbReference>
<dbReference type="EC" id="2.7.13.3" evidence="3"/>
<keyword evidence="5" id="KW-0808">Transferase</keyword>
<dbReference type="FunFam" id="3.30.565.10:FF:000006">
    <property type="entry name" value="Sensor histidine kinase WalK"/>
    <property type="match status" value="1"/>
</dbReference>
<evidence type="ECO:0000256" key="6">
    <source>
        <dbReference type="ARBA" id="ARBA00022692"/>
    </source>
</evidence>
<dbReference type="GO" id="GO:0005886">
    <property type="term" value="C:plasma membrane"/>
    <property type="evidence" value="ECO:0007669"/>
    <property type="project" value="TreeGrafter"/>
</dbReference>
<name>A0A7G9FM95_9FIRM</name>
<evidence type="ECO:0000256" key="2">
    <source>
        <dbReference type="ARBA" id="ARBA00004370"/>
    </source>
</evidence>
<evidence type="ECO:0000256" key="1">
    <source>
        <dbReference type="ARBA" id="ARBA00000085"/>
    </source>
</evidence>
<dbReference type="InterPro" id="IPR050428">
    <property type="entry name" value="TCS_sensor_his_kinase"/>
</dbReference>
<proteinExistence type="predicted"/>
<dbReference type="AlphaFoldDB" id="A0A7G9FM95"/>
<evidence type="ECO:0000313" key="14">
    <source>
        <dbReference type="Proteomes" id="UP000515819"/>
    </source>
</evidence>
<dbReference type="Gene3D" id="1.10.287.130">
    <property type="match status" value="1"/>
</dbReference>
<dbReference type="CDD" id="cd00082">
    <property type="entry name" value="HisKA"/>
    <property type="match status" value="1"/>
</dbReference>
<dbReference type="PANTHER" id="PTHR45436:SF5">
    <property type="entry name" value="SENSOR HISTIDINE KINASE TRCS"/>
    <property type="match status" value="1"/>
</dbReference>
<dbReference type="Gene3D" id="3.30.565.10">
    <property type="entry name" value="Histidine kinase-like ATPase, C-terminal domain"/>
    <property type="match status" value="1"/>
</dbReference>
<evidence type="ECO:0000256" key="4">
    <source>
        <dbReference type="ARBA" id="ARBA00022553"/>
    </source>
</evidence>
<sequence length="423" mass="47591">MREERTNRKTTSIARKIHVGYWFRRFFALLGLDIVILGMLFVAVLVWRLDTTDADWMSGAKPVHITWSGDSYATWAMTTQVGKNTDNFLVHEVLDYAAIPLIVVGAVELMMLISACFGIRNIRRKLRPLNDLAVRAEALSNMSGDEVNLEHLEQAISNVSVDANDIRISTGDKDLQSIEVALNNLLARMQESKLQQARFVSDASHELRTPISVIQGYVNMLDRWGKEDEAVLNESIEALKNESDHMKDLIEQLLFLARGDSGRNTLKPVEVDLNDLVQEVYEESMMIDETHPYEFSACPGCMVRGDVAMLKQSIRIFVQNAAKYSEGGDTIHFTVGRSEQGVYYQVQDEGIGMQASEVVHIFERFYRSDEARNSETGGSGLGLSIAKWIVDAHDGQIDVLTRPDFGTRFRVTFPCSNTVNMVQ</sequence>
<comment type="subcellular location">
    <subcellularLocation>
        <location evidence="2">Membrane</location>
    </subcellularLocation>
</comment>
<keyword evidence="6 11" id="KW-0812">Transmembrane</keyword>
<evidence type="ECO:0000256" key="5">
    <source>
        <dbReference type="ARBA" id="ARBA00022679"/>
    </source>
</evidence>
<dbReference type="Pfam" id="PF00512">
    <property type="entry name" value="HisKA"/>
    <property type="match status" value="1"/>
</dbReference>
<dbReference type="Pfam" id="PF02518">
    <property type="entry name" value="HATPase_c"/>
    <property type="match status" value="1"/>
</dbReference>
<dbReference type="CDD" id="cd00075">
    <property type="entry name" value="HATPase"/>
    <property type="match status" value="1"/>
</dbReference>
<dbReference type="SMART" id="SM00388">
    <property type="entry name" value="HisKA"/>
    <property type="match status" value="1"/>
</dbReference>
<dbReference type="SMART" id="SM00387">
    <property type="entry name" value="HATPase_c"/>
    <property type="match status" value="1"/>
</dbReference>
<reference evidence="13 14" key="1">
    <citation type="submission" date="2020-08" db="EMBL/GenBank/DDBJ databases">
        <authorList>
            <person name="Liu C."/>
            <person name="Sun Q."/>
        </authorList>
    </citation>
    <scope>NUCLEOTIDE SEQUENCE [LARGE SCALE GENOMIC DNA]</scope>
    <source>
        <strain evidence="13 14">NSJ-4</strain>
    </source>
</reference>
<protein>
    <recommendedName>
        <fullName evidence="3">histidine kinase</fullName>
        <ecNumber evidence="3">2.7.13.3</ecNumber>
    </recommendedName>
</protein>
<evidence type="ECO:0000259" key="12">
    <source>
        <dbReference type="PROSITE" id="PS50109"/>
    </source>
</evidence>
<organism evidence="13 14">
    <name type="scientific">Wujia chipingensis</name>
    <dbReference type="NCBI Taxonomy" id="2763670"/>
    <lineage>
        <taxon>Bacteria</taxon>
        <taxon>Bacillati</taxon>
        <taxon>Bacillota</taxon>
        <taxon>Clostridia</taxon>
        <taxon>Lachnospirales</taxon>
        <taxon>Lachnospiraceae</taxon>
        <taxon>Wujia</taxon>
    </lineage>
</organism>
<evidence type="ECO:0000256" key="3">
    <source>
        <dbReference type="ARBA" id="ARBA00012438"/>
    </source>
</evidence>
<evidence type="ECO:0000256" key="9">
    <source>
        <dbReference type="ARBA" id="ARBA00023012"/>
    </source>
</evidence>
<keyword evidence="10 11" id="KW-0472">Membrane</keyword>
<feature type="transmembrane region" description="Helical" evidence="11">
    <location>
        <begin position="96"/>
        <end position="119"/>
    </location>
</feature>
<dbReference type="PROSITE" id="PS50109">
    <property type="entry name" value="HIS_KIN"/>
    <property type="match status" value="1"/>
</dbReference>
<comment type="catalytic activity">
    <reaction evidence="1">
        <text>ATP + protein L-histidine = ADP + protein N-phospho-L-histidine.</text>
        <dbReference type="EC" id="2.7.13.3"/>
    </reaction>
</comment>
<dbReference type="GO" id="GO:0000155">
    <property type="term" value="F:phosphorelay sensor kinase activity"/>
    <property type="evidence" value="ECO:0007669"/>
    <property type="project" value="InterPro"/>
</dbReference>
<dbReference type="PANTHER" id="PTHR45436">
    <property type="entry name" value="SENSOR HISTIDINE KINASE YKOH"/>
    <property type="match status" value="1"/>
</dbReference>
<dbReference type="PRINTS" id="PR00344">
    <property type="entry name" value="BCTRLSENSOR"/>
</dbReference>
<keyword evidence="7 13" id="KW-0418">Kinase</keyword>
<dbReference type="EMBL" id="CP060632">
    <property type="protein sequence ID" value="QNL99676.1"/>
    <property type="molecule type" value="Genomic_DNA"/>
</dbReference>
<dbReference type="KEGG" id="wcp:H9Q76_13370"/>
<dbReference type="Proteomes" id="UP000515819">
    <property type="component" value="Chromosome"/>
</dbReference>
<evidence type="ECO:0000256" key="10">
    <source>
        <dbReference type="ARBA" id="ARBA00023136"/>
    </source>
</evidence>
<evidence type="ECO:0000256" key="7">
    <source>
        <dbReference type="ARBA" id="ARBA00022777"/>
    </source>
</evidence>
<keyword evidence="14" id="KW-1185">Reference proteome</keyword>